<dbReference type="PANTHER" id="PTHR32472:SF10">
    <property type="entry name" value="DNA REPAIR PROTEIN RADA-LIKE PROTEIN"/>
    <property type="match status" value="1"/>
</dbReference>
<dbReference type="AlphaFoldDB" id="X1IRM8"/>
<dbReference type="Pfam" id="PF18073">
    <property type="entry name" value="Zn_ribbon_LapB"/>
    <property type="match status" value="1"/>
</dbReference>
<keyword evidence="1" id="KW-0479">Metal-binding</keyword>
<organism evidence="3">
    <name type="scientific">marine sediment metagenome</name>
    <dbReference type="NCBI Taxonomy" id="412755"/>
    <lineage>
        <taxon>unclassified sequences</taxon>
        <taxon>metagenomes</taxon>
        <taxon>ecological metagenomes</taxon>
    </lineage>
</organism>
<sequence length="159" mass="17044">MEKARSGTVFVCQNCGKESLKWLGRCPNCQEWNTFVEKVVTGKVVSSRPLAPLNPPQELSQVVIEAADRFPLPMAEFNRVLGGGLVAGSLVLIGGDPGIGKSTLLLEVAALVAQSRGKVAYVSGEETQHQIKLRAERLGVKGEGLYLVAETDLNVILSQ</sequence>
<evidence type="ECO:0000256" key="1">
    <source>
        <dbReference type="ARBA" id="ARBA00022723"/>
    </source>
</evidence>
<accession>X1IRM8</accession>
<dbReference type="GO" id="GO:0005524">
    <property type="term" value="F:ATP binding"/>
    <property type="evidence" value="ECO:0007669"/>
    <property type="project" value="InterPro"/>
</dbReference>
<comment type="caution">
    <text evidence="3">The sequence shown here is derived from an EMBL/GenBank/DDBJ whole genome shotgun (WGS) entry which is preliminary data.</text>
</comment>
<dbReference type="PRINTS" id="PR01874">
    <property type="entry name" value="DNAREPAIRADA"/>
</dbReference>
<dbReference type="InterPro" id="IPR027417">
    <property type="entry name" value="P-loop_NTPase"/>
</dbReference>
<dbReference type="InterPro" id="IPR020588">
    <property type="entry name" value="RecA_ATP-bd"/>
</dbReference>
<protein>
    <recommendedName>
        <fullName evidence="2">RecA family profile 1 domain-containing protein</fullName>
    </recommendedName>
</protein>
<dbReference type="GO" id="GO:0005829">
    <property type="term" value="C:cytosol"/>
    <property type="evidence" value="ECO:0007669"/>
    <property type="project" value="TreeGrafter"/>
</dbReference>
<reference evidence="3" key="1">
    <citation type="journal article" date="2014" name="Front. Microbiol.">
        <title>High frequency of phylogenetically diverse reductive dehalogenase-homologous genes in deep subseafloor sedimentary metagenomes.</title>
        <authorList>
            <person name="Kawai M."/>
            <person name="Futagami T."/>
            <person name="Toyoda A."/>
            <person name="Takaki Y."/>
            <person name="Nishi S."/>
            <person name="Hori S."/>
            <person name="Arai W."/>
            <person name="Tsubouchi T."/>
            <person name="Morono Y."/>
            <person name="Uchiyama I."/>
            <person name="Ito T."/>
            <person name="Fujiyama A."/>
            <person name="Inagaki F."/>
            <person name="Takami H."/>
        </authorList>
    </citation>
    <scope>NUCLEOTIDE SEQUENCE</scope>
    <source>
        <strain evidence="3">Expedition CK06-06</strain>
    </source>
</reference>
<gene>
    <name evidence="3" type="ORF">S03H2_45547</name>
</gene>
<dbReference type="PROSITE" id="PS50162">
    <property type="entry name" value="RECA_2"/>
    <property type="match status" value="1"/>
</dbReference>
<dbReference type="PANTHER" id="PTHR32472">
    <property type="entry name" value="DNA REPAIR PROTEIN RADA"/>
    <property type="match status" value="1"/>
</dbReference>
<dbReference type="Gene3D" id="3.40.50.300">
    <property type="entry name" value="P-loop containing nucleotide triphosphate hydrolases"/>
    <property type="match status" value="1"/>
</dbReference>
<evidence type="ECO:0000259" key="2">
    <source>
        <dbReference type="PROSITE" id="PS50162"/>
    </source>
</evidence>
<dbReference type="GO" id="GO:0140664">
    <property type="term" value="F:ATP-dependent DNA damage sensor activity"/>
    <property type="evidence" value="ECO:0007669"/>
    <property type="project" value="InterPro"/>
</dbReference>
<dbReference type="Pfam" id="PF13481">
    <property type="entry name" value="AAA_25"/>
    <property type="match status" value="1"/>
</dbReference>
<feature type="non-terminal residue" evidence="3">
    <location>
        <position position="159"/>
    </location>
</feature>
<dbReference type="EMBL" id="BARU01028549">
    <property type="protein sequence ID" value="GAH71895.1"/>
    <property type="molecule type" value="Genomic_DNA"/>
</dbReference>
<dbReference type="GO" id="GO:0046872">
    <property type="term" value="F:metal ion binding"/>
    <property type="evidence" value="ECO:0007669"/>
    <property type="project" value="UniProtKB-KW"/>
</dbReference>
<dbReference type="InterPro" id="IPR041166">
    <property type="entry name" value="Rubredoxin_2"/>
</dbReference>
<dbReference type="GO" id="GO:0000725">
    <property type="term" value="P:recombinational repair"/>
    <property type="evidence" value="ECO:0007669"/>
    <property type="project" value="TreeGrafter"/>
</dbReference>
<dbReference type="GO" id="GO:0003677">
    <property type="term" value="F:DNA binding"/>
    <property type="evidence" value="ECO:0007669"/>
    <property type="project" value="InterPro"/>
</dbReference>
<evidence type="ECO:0000313" key="3">
    <source>
        <dbReference type="EMBL" id="GAH71895.1"/>
    </source>
</evidence>
<dbReference type="SUPFAM" id="SSF52540">
    <property type="entry name" value="P-loop containing nucleoside triphosphate hydrolases"/>
    <property type="match status" value="1"/>
</dbReference>
<proteinExistence type="predicted"/>
<name>X1IRM8_9ZZZZ</name>
<feature type="domain" description="RecA family profile 1" evidence="2">
    <location>
        <begin position="66"/>
        <end position="159"/>
    </location>
</feature>